<dbReference type="RefSeq" id="WP_067410528.1">
    <property type="nucleotide sequence ID" value="NZ_LNTY01000006.1"/>
</dbReference>
<keyword evidence="3" id="KW-1185">Reference proteome</keyword>
<feature type="signal peptide" evidence="1">
    <location>
        <begin position="1"/>
        <end position="19"/>
    </location>
</feature>
<keyword evidence="1" id="KW-0732">Signal</keyword>
<dbReference type="InterPro" id="IPR017734">
    <property type="entry name" value="T6SS_SciN"/>
</dbReference>
<name>A0A135IC71_9GAMM</name>
<dbReference type="Pfam" id="PF12790">
    <property type="entry name" value="T6SS-SciN"/>
    <property type="match status" value="1"/>
</dbReference>
<comment type="caution">
    <text evidence="2">The sequence shown here is derived from an EMBL/GenBank/DDBJ whole genome shotgun (WGS) entry which is preliminary data.</text>
</comment>
<feature type="chain" id="PRO_5007465894" evidence="1">
    <location>
        <begin position="20"/>
        <end position="155"/>
    </location>
</feature>
<accession>A0A135IC71</accession>
<dbReference type="Proteomes" id="UP000070529">
    <property type="component" value="Unassembled WGS sequence"/>
</dbReference>
<evidence type="ECO:0000256" key="1">
    <source>
        <dbReference type="SAM" id="SignalP"/>
    </source>
</evidence>
<evidence type="ECO:0000313" key="3">
    <source>
        <dbReference type="Proteomes" id="UP000070529"/>
    </source>
</evidence>
<dbReference type="NCBIfam" id="TIGR03352">
    <property type="entry name" value="VI_chp_3"/>
    <property type="match status" value="1"/>
</dbReference>
<reference evidence="2 3" key="1">
    <citation type="submission" date="2015-11" db="EMBL/GenBank/DDBJ databases">
        <title>Genomic Taxonomy of the Vibrionaceae.</title>
        <authorList>
            <person name="Gomez-Gil B."/>
            <person name="Enciso-Ibarra J."/>
        </authorList>
    </citation>
    <scope>NUCLEOTIDE SEQUENCE [LARGE SCALE GENOMIC DNA]</scope>
    <source>
        <strain evidence="2 3">CAIM 912</strain>
    </source>
</reference>
<dbReference type="STRING" id="294935.ATN88_04845"/>
<dbReference type="InterPro" id="IPR038706">
    <property type="entry name" value="Type_VI_SciN-like_sf"/>
</dbReference>
<dbReference type="Gene3D" id="2.60.40.4150">
    <property type="entry name" value="Type VI secretion system, lipoprotein SciN"/>
    <property type="match status" value="1"/>
</dbReference>
<dbReference type="PANTHER" id="PTHR37625">
    <property type="entry name" value="OUTER MEMBRANE LIPOPROTEIN-RELATED"/>
    <property type="match status" value="1"/>
</dbReference>
<protein>
    <submittedName>
        <fullName evidence="2">Type VI secretion protein</fullName>
    </submittedName>
</protein>
<dbReference type="AlphaFoldDB" id="A0A135IC71"/>
<evidence type="ECO:0000313" key="2">
    <source>
        <dbReference type="EMBL" id="KXF83060.1"/>
    </source>
</evidence>
<sequence length="155" mass="17578">MYRVVLLALLLQISGCSSVDDPANEPTTVTYSLVASKAANPNINGDGTPIELQVFELEDDSMFLSSDYQHLSDNAKSALKNNYVDHKDYVLIPGQFKFINTFELEDDTNYIAIMGRFADPDLSEWKKVVKVLPTGHQYHLLFYIDQNEIRLDKVE</sequence>
<gene>
    <name evidence="2" type="ORF">ATN88_04845</name>
</gene>
<organism evidence="2 3">
    <name type="scientific">Enterovibrio coralii</name>
    <dbReference type="NCBI Taxonomy" id="294935"/>
    <lineage>
        <taxon>Bacteria</taxon>
        <taxon>Pseudomonadati</taxon>
        <taxon>Pseudomonadota</taxon>
        <taxon>Gammaproteobacteria</taxon>
        <taxon>Vibrionales</taxon>
        <taxon>Vibrionaceae</taxon>
        <taxon>Enterovibrio</taxon>
    </lineage>
</organism>
<proteinExistence type="predicted"/>
<dbReference type="PANTHER" id="PTHR37625:SF5">
    <property type="entry name" value="LIPOPROTEIN"/>
    <property type="match status" value="1"/>
</dbReference>
<dbReference type="OrthoDB" id="8655355at2"/>
<dbReference type="EMBL" id="LNTY01000006">
    <property type="protein sequence ID" value="KXF83060.1"/>
    <property type="molecule type" value="Genomic_DNA"/>
</dbReference>